<evidence type="ECO:0000256" key="4">
    <source>
        <dbReference type="ARBA" id="ARBA00023163"/>
    </source>
</evidence>
<dbReference type="InterPro" id="IPR036388">
    <property type="entry name" value="WH-like_DNA-bd_sf"/>
</dbReference>
<reference evidence="7 8" key="1">
    <citation type="submission" date="2018-04" db="EMBL/GenBank/DDBJ databases">
        <title>Pedobacter chongqingensis sp. nov., isolated from a rottenly hemp rope.</title>
        <authorList>
            <person name="Cai Y."/>
        </authorList>
    </citation>
    <scope>NUCLEOTIDE SEQUENCE [LARGE SCALE GENOMIC DNA]</scope>
    <source>
        <strain evidence="7 8">FJ4-8</strain>
    </source>
</reference>
<evidence type="ECO:0000313" key="7">
    <source>
        <dbReference type="EMBL" id="PWG79371.1"/>
    </source>
</evidence>
<sequence>MLLFGILVANYKTGRDLSDRILLAGNGASMQIYSDDLESFNALYQEHSAKVYLNILRMVKDPEAAQEILQDIFVKVWEKRGLIQPGKPWAPYLYQVAKHSVYDYFRRAVVVRKAEAHLKAEDDESYSHIEEDIYFKESHKLLWRAIGKLSPQRKQVYTLCKIEGKSYCETSRILGISVSTVSDHMLKANRFIRSELVASEVFTTLLIILSINQ</sequence>
<evidence type="ECO:0000256" key="3">
    <source>
        <dbReference type="ARBA" id="ARBA00023082"/>
    </source>
</evidence>
<comment type="caution">
    <text evidence="7">The sequence shown here is derived from an EMBL/GenBank/DDBJ whole genome shotgun (WGS) entry which is preliminary data.</text>
</comment>
<dbReference type="Pfam" id="PF04542">
    <property type="entry name" value="Sigma70_r2"/>
    <property type="match status" value="1"/>
</dbReference>
<keyword evidence="2" id="KW-0805">Transcription regulation</keyword>
<dbReference type="InterPro" id="IPR013249">
    <property type="entry name" value="RNA_pol_sigma70_r4_t2"/>
</dbReference>
<dbReference type="Pfam" id="PF08281">
    <property type="entry name" value="Sigma70_r4_2"/>
    <property type="match status" value="1"/>
</dbReference>
<keyword evidence="4" id="KW-0804">Transcription</keyword>
<name>A0A2U2PD94_9SPHI</name>
<dbReference type="InterPro" id="IPR014327">
    <property type="entry name" value="RNA_pol_sigma70_bacteroid"/>
</dbReference>
<dbReference type="Gene3D" id="1.10.10.10">
    <property type="entry name" value="Winged helix-like DNA-binding domain superfamily/Winged helix DNA-binding domain"/>
    <property type="match status" value="1"/>
</dbReference>
<comment type="similarity">
    <text evidence="1">Belongs to the sigma-70 factor family. ECF subfamily.</text>
</comment>
<dbReference type="GO" id="GO:0003677">
    <property type="term" value="F:DNA binding"/>
    <property type="evidence" value="ECO:0007669"/>
    <property type="project" value="InterPro"/>
</dbReference>
<protein>
    <submittedName>
        <fullName evidence="7">RNA polymerase sigma-70 factor</fullName>
    </submittedName>
</protein>
<dbReference type="AlphaFoldDB" id="A0A2U2PD94"/>
<dbReference type="Proteomes" id="UP000245647">
    <property type="component" value="Unassembled WGS sequence"/>
</dbReference>
<evidence type="ECO:0000259" key="5">
    <source>
        <dbReference type="Pfam" id="PF04542"/>
    </source>
</evidence>
<feature type="domain" description="RNA polymerase sigma factor 70 region 4 type 2" evidence="6">
    <location>
        <begin position="141"/>
        <end position="186"/>
    </location>
</feature>
<dbReference type="SUPFAM" id="SSF88659">
    <property type="entry name" value="Sigma3 and sigma4 domains of RNA polymerase sigma factors"/>
    <property type="match status" value="1"/>
</dbReference>
<evidence type="ECO:0000256" key="1">
    <source>
        <dbReference type="ARBA" id="ARBA00010641"/>
    </source>
</evidence>
<proteinExistence type="inferred from homology"/>
<dbReference type="SUPFAM" id="SSF88946">
    <property type="entry name" value="Sigma2 domain of RNA polymerase sigma factors"/>
    <property type="match status" value="1"/>
</dbReference>
<dbReference type="InterPro" id="IPR014284">
    <property type="entry name" value="RNA_pol_sigma-70_dom"/>
</dbReference>
<dbReference type="InterPro" id="IPR039425">
    <property type="entry name" value="RNA_pol_sigma-70-like"/>
</dbReference>
<dbReference type="InterPro" id="IPR013324">
    <property type="entry name" value="RNA_pol_sigma_r3/r4-like"/>
</dbReference>
<feature type="domain" description="RNA polymerase sigma-70 region 2" evidence="5">
    <location>
        <begin position="43"/>
        <end position="108"/>
    </location>
</feature>
<keyword evidence="8" id="KW-1185">Reference proteome</keyword>
<dbReference type="PANTHER" id="PTHR43133:SF46">
    <property type="entry name" value="RNA POLYMERASE SIGMA-70 FACTOR ECF SUBFAMILY"/>
    <property type="match status" value="1"/>
</dbReference>
<keyword evidence="3" id="KW-0731">Sigma factor</keyword>
<accession>A0A2U2PD94</accession>
<gene>
    <name evidence="7" type="ORF">DDR33_17815</name>
</gene>
<dbReference type="GO" id="GO:0016987">
    <property type="term" value="F:sigma factor activity"/>
    <property type="evidence" value="ECO:0007669"/>
    <property type="project" value="UniProtKB-KW"/>
</dbReference>
<dbReference type="InterPro" id="IPR007627">
    <property type="entry name" value="RNA_pol_sigma70_r2"/>
</dbReference>
<evidence type="ECO:0000259" key="6">
    <source>
        <dbReference type="Pfam" id="PF08281"/>
    </source>
</evidence>
<dbReference type="EMBL" id="QEAS01000015">
    <property type="protein sequence ID" value="PWG79371.1"/>
    <property type="molecule type" value="Genomic_DNA"/>
</dbReference>
<dbReference type="NCBIfam" id="TIGR02985">
    <property type="entry name" value="Sig70_bacteroi1"/>
    <property type="match status" value="1"/>
</dbReference>
<dbReference type="InterPro" id="IPR013325">
    <property type="entry name" value="RNA_pol_sigma_r2"/>
</dbReference>
<dbReference type="NCBIfam" id="TIGR02937">
    <property type="entry name" value="sigma70-ECF"/>
    <property type="match status" value="1"/>
</dbReference>
<evidence type="ECO:0000313" key="8">
    <source>
        <dbReference type="Proteomes" id="UP000245647"/>
    </source>
</evidence>
<evidence type="ECO:0000256" key="2">
    <source>
        <dbReference type="ARBA" id="ARBA00023015"/>
    </source>
</evidence>
<dbReference type="Gene3D" id="1.10.1740.10">
    <property type="match status" value="1"/>
</dbReference>
<dbReference type="GO" id="GO:0006352">
    <property type="term" value="P:DNA-templated transcription initiation"/>
    <property type="evidence" value="ECO:0007669"/>
    <property type="project" value="InterPro"/>
</dbReference>
<organism evidence="7 8">
    <name type="scientific">Pararcticibacter amylolyticus</name>
    <dbReference type="NCBI Taxonomy" id="2173175"/>
    <lineage>
        <taxon>Bacteria</taxon>
        <taxon>Pseudomonadati</taxon>
        <taxon>Bacteroidota</taxon>
        <taxon>Sphingobacteriia</taxon>
        <taxon>Sphingobacteriales</taxon>
        <taxon>Sphingobacteriaceae</taxon>
        <taxon>Pararcticibacter</taxon>
    </lineage>
</organism>
<dbReference type="PANTHER" id="PTHR43133">
    <property type="entry name" value="RNA POLYMERASE ECF-TYPE SIGMA FACTO"/>
    <property type="match status" value="1"/>
</dbReference>
<dbReference type="RefSeq" id="WP_109417155.1">
    <property type="nucleotide sequence ID" value="NZ_QEAS01000015.1"/>
</dbReference>
<dbReference type="OrthoDB" id="655312at2"/>